<protein>
    <submittedName>
        <fullName evidence="1">Uncharacterized protein</fullName>
    </submittedName>
</protein>
<organism evidence="1 2">
    <name type="scientific">Naegleria lovaniensis</name>
    <name type="common">Amoeba</name>
    <dbReference type="NCBI Taxonomy" id="51637"/>
    <lineage>
        <taxon>Eukaryota</taxon>
        <taxon>Discoba</taxon>
        <taxon>Heterolobosea</taxon>
        <taxon>Tetramitia</taxon>
        <taxon>Eutetramitia</taxon>
        <taxon>Vahlkampfiidae</taxon>
        <taxon>Naegleria</taxon>
    </lineage>
</organism>
<name>A0AA88GHH8_NAELO</name>
<dbReference type="RefSeq" id="XP_044544846.1">
    <property type="nucleotide sequence ID" value="XM_044699251.1"/>
</dbReference>
<comment type="caution">
    <text evidence="1">The sequence shown here is derived from an EMBL/GenBank/DDBJ whole genome shotgun (WGS) entry which is preliminary data.</text>
</comment>
<dbReference type="EMBL" id="PYSW02000037">
    <property type="protein sequence ID" value="KAG2377584.1"/>
    <property type="molecule type" value="Genomic_DNA"/>
</dbReference>
<accession>A0AA88GHH8</accession>
<dbReference type="AlphaFoldDB" id="A0AA88GHH8"/>
<keyword evidence="2" id="KW-1185">Reference proteome</keyword>
<dbReference type="Proteomes" id="UP000816034">
    <property type="component" value="Unassembled WGS sequence"/>
</dbReference>
<dbReference type="GeneID" id="68101554"/>
<evidence type="ECO:0000313" key="1">
    <source>
        <dbReference type="EMBL" id="KAG2377584.1"/>
    </source>
</evidence>
<evidence type="ECO:0000313" key="2">
    <source>
        <dbReference type="Proteomes" id="UP000816034"/>
    </source>
</evidence>
<reference evidence="1 2" key="1">
    <citation type="journal article" date="2018" name="BMC Genomics">
        <title>The genome of Naegleria lovaniensis, the basis for a comparative approach to unravel pathogenicity factors of the human pathogenic amoeba N. fowleri.</title>
        <authorList>
            <person name="Liechti N."/>
            <person name="Schurch N."/>
            <person name="Bruggmann R."/>
            <person name="Wittwer M."/>
        </authorList>
    </citation>
    <scope>NUCLEOTIDE SEQUENCE [LARGE SCALE GENOMIC DNA]</scope>
    <source>
        <strain evidence="1 2">ATCC 30569</strain>
    </source>
</reference>
<proteinExistence type="predicted"/>
<gene>
    <name evidence="1" type="ORF">C9374_009100</name>
</gene>
<sequence>MLQPQTPISNFDHYHSSINSGIDRSVPFSPMSPFDSRKNPLCRELGKLFQYEFLITPENLFPVFLGKANDLVRLLCYQDFGNSFTKQQAASTLLKYQRDDFQSVDEDIFEAEIIPSLCELLNIQAFDAFQNVNTTTENNNCTLDMSNTSNNNNYLPESIQQYVSSEPNDIQFSSYAISEQDQAILSPPRHERGSTIVPFDLNDIDMLTRIFHHIIRTSRKLFWILNIRTQSEKSSKFQDLDFTNLSITMKRHPVLRNEASHYLKKLKAIRNEWAHFIHKNSQVPSDQMNKAFIYSLRIYNEYLAVSKTAQSMKAIEYAEKRSHSMSELQLTYKHLKQKRNWTSSIVNMFYRNAEQGDLEANANSTLLQVLKQVIQKLEQDPNSSEARLYQNAFLLDFIPQSPQLFSCLKELREQDLTQQQIMYYELNNKYQLLLQETQAATKSINPYYLIDQRFIDTKTFFASVVVELQQTKDPRHRTFLNAFCLYLVKKALKKLREEHVQVSDSAIQEFLQKRAILNDENTFSQVLEGEIKKQSQRFRMFWLVLANGMYHCCNNSLHIAILNFAWCQSCLEDPTFLNYPNMKTPFEYTVRIFIERCTYWLSEEIYRTSFTHLNINAVKHLIHYCLVCCRKFSNFDMSQSYSMVADTLSRALNNQEIVNQLNEEDVLLVHSLYYQKSALDMSHMLKPDINVFLDQDKQSRISIADEARMRYQEAFDRLFAH</sequence>